<evidence type="ECO:0008006" key="3">
    <source>
        <dbReference type="Google" id="ProtNLM"/>
    </source>
</evidence>
<dbReference type="EMBL" id="RZIJ01000007">
    <property type="protein sequence ID" value="RUQ72176.1"/>
    <property type="molecule type" value="Genomic_DNA"/>
</dbReference>
<keyword evidence="2" id="KW-1185">Reference proteome</keyword>
<evidence type="ECO:0000313" key="2">
    <source>
        <dbReference type="Proteomes" id="UP000280346"/>
    </source>
</evidence>
<dbReference type="OrthoDB" id="7305271at2"/>
<dbReference type="Proteomes" id="UP000280346">
    <property type="component" value="Unassembled WGS sequence"/>
</dbReference>
<protein>
    <recommendedName>
        <fullName evidence="3">Type 4 secretion system PilS N-terminal domain-containing protein</fullName>
    </recommendedName>
</protein>
<name>A0A3S0XNG0_9PROT</name>
<dbReference type="AlphaFoldDB" id="A0A3S0XNG0"/>
<evidence type="ECO:0000313" key="1">
    <source>
        <dbReference type="EMBL" id="RUQ72176.1"/>
    </source>
</evidence>
<proteinExistence type="predicted"/>
<organism evidence="1 2">
    <name type="scientific">Azospirillum doebereinerae</name>
    <dbReference type="NCBI Taxonomy" id="92933"/>
    <lineage>
        <taxon>Bacteria</taxon>
        <taxon>Pseudomonadati</taxon>
        <taxon>Pseudomonadota</taxon>
        <taxon>Alphaproteobacteria</taxon>
        <taxon>Rhodospirillales</taxon>
        <taxon>Azospirillaceae</taxon>
        <taxon>Azospirillum</taxon>
    </lineage>
</organism>
<accession>A0A3S0XNG0</accession>
<sequence>MNIIQAVLAVALMAMAVAGGIQYVNPNAATGTRLASQADAGFSTLESAFRSRQAGGATAPAAEAWQAALFPAYGSPPAAVAGLSWSYGVEAAGVWFCLSGPLSRDPVKQALTALATRRPQGLYDVTRSCGGAGGPPEGTIAATLWMQRTTP</sequence>
<gene>
    <name evidence="1" type="ORF">EJ913_11510</name>
</gene>
<comment type="caution">
    <text evidence="1">The sequence shown here is derived from an EMBL/GenBank/DDBJ whole genome shotgun (WGS) entry which is preliminary data.</text>
</comment>
<dbReference type="RefSeq" id="WP_126997877.1">
    <property type="nucleotide sequence ID" value="NZ_JBNPXW010000005.1"/>
</dbReference>
<reference evidence="1 2" key="1">
    <citation type="submission" date="2018-12" db="EMBL/GenBank/DDBJ databases">
        <authorList>
            <person name="Yang Y."/>
        </authorList>
    </citation>
    <scope>NUCLEOTIDE SEQUENCE [LARGE SCALE GENOMIC DNA]</scope>
    <source>
        <strain evidence="1 2">GSF71</strain>
    </source>
</reference>